<protein>
    <submittedName>
        <fullName evidence="1">Uncharacterized protein</fullName>
    </submittedName>
</protein>
<sequence>MNLKIFIWVLLSLFIILFLVVIFFLLRKLILNKLENKNEKLGNEARRIKNSNKTSIQKLSQLAKSDSQFEKLSLDVQKLNFDISQEIDYLYKNFDINKEYVKKGKIIKSWFMLFRISRIFKKINKKQVVLLELTKDIEYQWEQIDSSFSSILEITEHIKMKLNSKKSFLKHTFTYTNTRANNVRKSYDTINTLKYKGDFQKANSLAEKIEDDIKDLVNKFNSIEKIEYLIFYNLPISIESLKNYNDELFYKSVYNDWVKISNSWSKKDVLTTQKDIIDIYSKINDYKVNNFNNFALNSFIQNNINFYKELLETLEQMNVKNKLSNENFGETIKTIKQCYKSLFGAKKLEIHEALRIIKKILKNSLTLLQNNELQKVINTFDKNLEKIQKDKVIQLSNNYFWITQNDMLPLNATVDDMTNALNILYSEGLKNNFKNFFNDKEFMNKWIKISSYLTKVIFENIEYKKMFEELQIHVVKLKLNKQPSKLKETLETTDIYIKNNNFKEAFKIIKNFIKNP</sequence>
<proteinExistence type="predicted"/>
<evidence type="ECO:0000313" key="2">
    <source>
        <dbReference type="Proteomes" id="UP001213039"/>
    </source>
</evidence>
<reference evidence="1" key="1">
    <citation type="submission" date="2022-12" db="EMBL/GenBank/DDBJ databases">
        <authorList>
            <consortium name="Asia Pacific Centre for Animal Health"/>
            <person name="Klose S.M."/>
            <person name="Legione A.R."/>
            <person name="Monotti I."/>
            <person name="Bushell R."/>
            <person name="Marenda M.S."/>
            <person name="Sugiyama T."/>
            <person name="Browning G.F."/>
            <person name="Vaz P.K."/>
        </authorList>
    </citation>
    <scope>NUCLEOTIDE SEQUENCE</scope>
    <source>
        <strain evidence="1">Felid995</strain>
    </source>
</reference>
<gene>
    <name evidence="1" type="ORF">Me_995_000060</name>
</gene>
<name>A0ACD4PHP6_9BACT</name>
<dbReference type="EMBL" id="CP114370">
    <property type="protein sequence ID" value="WBP84110.1"/>
    <property type="molecule type" value="Genomic_DNA"/>
</dbReference>
<accession>A0ACD4PHP6</accession>
<keyword evidence="2" id="KW-1185">Reference proteome</keyword>
<dbReference type="Proteomes" id="UP001213039">
    <property type="component" value="Chromosome"/>
</dbReference>
<organism evidence="1 2">
    <name type="scientific">Mycoplasmopsis edwardii</name>
    <dbReference type="NCBI Taxonomy" id="53558"/>
    <lineage>
        <taxon>Bacteria</taxon>
        <taxon>Bacillati</taxon>
        <taxon>Mycoplasmatota</taxon>
        <taxon>Mycoplasmoidales</taxon>
        <taxon>Metamycoplasmataceae</taxon>
        <taxon>Mycoplasmopsis</taxon>
    </lineage>
</organism>
<evidence type="ECO:0000313" key="1">
    <source>
        <dbReference type="EMBL" id="WBP84110.1"/>
    </source>
</evidence>